<name>A0A5J6MYU5_9PROT</name>
<feature type="binding site" evidence="2">
    <location>
        <position position="94"/>
    </location>
    <ligand>
        <name>Mg(2+)</name>
        <dbReference type="ChEBI" id="CHEBI:18420"/>
        <label>1</label>
        <note>catalytic</note>
    </ligand>
</feature>
<dbReference type="PANTHER" id="PTHR20854:SF4">
    <property type="entry name" value="INOSITOL-1-MONOPHOSPHATASE-RELATED"/>
    <property type="match status" value="1"/>
</dbReference>
<dbReference type="EMBL" id="CP042582">
    <property type="protein sequence ID" value="QEX22287.1"/>
    <property type="molecule type" value="Genomic_DNA"/>
</dbReference>
<dbReference type="GO" id="GO:0046872">
    <property type="term" value="F:metal ion binding"/>
    <property type="evidence" value="ECO:0007669"/>
    <property type="project" value="UniProtKB-KW"/>
</dbReference>
<dbReference type="PANTHER" id="PTHR20854">
    <property type="entry name" value="INOSITOL MONOPHOSPHATASE"/>
    <property type="match status" value="1"/>
</dbReference>
<dbReference type="GO" id="GO:0008934">
    <property type="term" value="F:inositol monophosphate 1-phosphatase activity"/>
    <property type="evidence" value="ECO:0007669"/>
    <property type="project" value="TreeGrafter"/>
</dbReference>
<sequence>MRLDIDKVSALIAQAAAEEVMPRFTNLRSGDVREKGPGDLVTVADEAMERRLAPLLAALLPEALMVGEEAAAADPTLLAQLDTARLAWVIDPIDGTANFAAGKPLFGVMVALLDHGEPVAAWIHDPVARSTATAAKGEGAWLDGHRTGRKLKVSSPPADPHELTGTLHSGFFGDRQLDHRVQAHRNRVKPIKSLRAAAHEYLRLAKGEVDFTLFTKLMPWDHAPGVLIHREAGGAGHYLDGRDYHAAQTQAVGLLMAPDRMSWTALRGLLLDE</sequence>
<dbReference type="RefSeq" id="WP_225309211.1">
    <property type="nucleotide sequence ID" value="NZ_CP042582.1"/>
</dbReference>
<comment type="cofactor">
    <cofactor evidence="2">
        <name>Mg(2+)</name>
        <dbReference type="ChEBI" id="CHEBI:18420"/>
    </cofactor>
</comment>
<accession>A0A5J6MYU5</accession>
<keyword evidence="2" id="KW-0460">Magnesium</keyword>
<protein>
    <submittedName>
        <fullName evidence="3">Inositol monophosphatase</fullName>
    </submittedName>
</protein>
<keyword evidence="4" id="KW-1185">Reference proteome</keyword>
<dbReference type="PRINTS" id="PR00377">
    <property type="entry name" value="IMPHPHTASES"/>
</dbReference>
<organism evidence="3 4">
    <name type="scientific">Hypericibacter adhaerens</name>
    <dbReference type="NCBI Taxonomy" id="2602016"/>
    <lineage>
        <taxon>Bacteria</taxon>
        <taxon>Pseudomonadati</taxon>
        <taxon>Pseudomonadota</taxon>
        <taxon>Alphaproteobacteria</taxon>
        <taxon>Rhodospirillales</taxon>
        <taxon>Dongiaceae</taxon>
        <taxon>Hypericibacter</taxon>
    </lineage>
</organism>
<evidence type="ECO:0000256" key="2">
    <source>
        <dbReference type="PIRSR" id="PIRSR600760-2"/>
    </source>
</evidence>
<feature type="binding site" evidence="2">
    <location>
        <position position="68"/>
    </location>
    <ligand>
        <name>Mg(2+)</name>
        <dbReference type="ChEBI" id="CHEBI:18420"/>
        <label>1</label>
        <note>catalytic</note>
    </ligand>
</feature>
<dbReference type="Proteomes" id="UP000325797">
    <property type="component" value="Chromosome"/>
</dbReference>
<comment type="similarity">
    <text evidence="1">Belongs to the inositol monophosphatase superfamily.</text>
</comment>
<keyword evidence="2" id="KW-0479">Metal-binding</keyword>
<gene>
    <name evidence="3" type="ORF">FRZ61_22170</name>
</gene>
<dbReference type="Gene3D" id="3.40.190.80">
    <property type="match status" value="1"/>
</dbReference>
<evidence type="ECO:0000313" key="4">
    <source>
        <dbReference type="Proteomes" id="UP000325797"/>
    </source>
</evidence>
<dbReference type="GO" id="GO:0007165">
    <property type="term" value="P:signal transduction"/>
    <property type="evidence" value="ECO:0007669"/>
    <property type="project" value="TreeGrafter"/>
</dbReference>
<evidence type="ECO:0000313" key="3">
    <source>
        <dbReference type="EMBL" id="QEX22287.1"/>
    </source>
</evidence>
<dbReference type="InterPro" id="IPR000760">
    <property type="entry name" value="Inositol_monophosphatase-like"/>
</dbReference>
<dbReference type="KEGG" id="hadh:FRZ61_22170"/>
<feature type="binding site" evidence="2">
    <location>
        <position position="221"/>
    </location>
    <ligand>
        <name>Mg(2+)</name>
        <dbReference type="ChEBI" id="CHEBI:18420"/>
        <label>1</label>
        <note>catalytic</note>
    </ligand>
</feature>
<evidence type="ECO:0000256" key="1">
    <source>
        <dbReference type="ARBA" id="ARBA00009759"/>
    </source>
</evidence>
<feature type="binding site" evidence="2">
    <location>
        <position position="93"/>
    </location>
    <ligand>
        <name>Mg(2+)</name>
        <dbReference type="ChEBI" id="CHEBI:18420"/>
        <label>2</label>
    </ligand>
</feature>
<dbReference type="SUPFAM" id="SSF56655">
    <property type="entry name" value="Carbohydrate phosphatase"/>
    <property type="match status" value="1"/>
</dbReference>
<feature type="binding site" evidence="2">
    <location>
        <position position="91"/>
    </location>
    <ligand>
        <name>Mg(2+)</name>
        <dbReference type="ChEBI" id="CHEBI:18420"/>
        <label>1</label>
        <note>catalytic</note>
    </ligand>
</feature>
<dbReference type="GO" id="GO:0006020">
    <property type="term" value="P:inositol metabolic process"/>
    <property type="evidence" value="ECO:0007669"/>
    <property type="project" value="TreeGrafter"/>
</dbReference>
<dbReference type="Pfam" id="PF00459">
    <property type="entry name" value="Inositol_P"/>
    <property type="match status" value="1"/>
</dbReference>
<proteinExistence type="inferred from homology"/>
<dbReference type="Gene3D" id="3.30.540.10">
    <property type="entry name" value="Fructose-1,6-Bisphosphatase, subunit A, domain 1"/>
    <property type="match status" value="1"/>
</dbReference>
<dbReference type="AlphaFoldDB" id="A0A5J6MYU5"/>
<reference evidence="3 4" key="1">
    <citation type="submission" date="2019-08" db="EMBL/GenBank/DDBJ databases">
        <title>Hyperibacter terrae gen. nov., sp. nov. and Hyperibacter viscosus sp. nov., two new members in the family Rhodospirillaceae isolated from the rhizosphere of Hypericum perforatum.</title>
        <authorList>
            <person name="Noviana Z."/>
        </authorList>
    </citation>
    <scope>NUCLEOTIDE SEQUENCE [LARGE SCALE GENOMIC DNA]</scope>
    <source>
        <strain evidence="3 4">R5959</strain>
    </source>
</reference>